<evidence type="ECO:0000313" key="1">
    <source>
        <dbReference type="EMBL" id="PIL26236.1"/>
    </source>
</evidence>
<organism evidence="1 2">
    <name type="scientific">Ganoderma sinense ZZ0214-1</name>
    <dbReference type="NCBI Taxonomy" id="1077348"/>
    <lineage>
        <taxon>Eukaryota</taxon>
        <taxon>Fungi</taxon>
        <taxon>Dikarya</taxon>
        <taxon>Basidiomycota</taxon>
        <taxon>Agaricomycotina</taxon>
        <taxon>Agaricomycetes</taxon>
        <taxon>Polyporales</taxon>
        <taxon>Polyporaceae</taxon>
        <taxon>Ganoderma</taxon>
    </lineage>
</organism>
<name>A0A2G8RXJ5_9APHY</name>
<accession>A0A2G8RXJ5</accession>
<sequence length="340" mass="38476">MDILSLSRWRSTCRVNYAQGTSSLQRTLTDHLRAFVPSVHQLVDIVTAHGGVFGGEIALSFILRDDPYRPPTLEIYSSYSTHAKLCKSILENPSIRTHIENYAFSNNTLFRSVHRHIVSSLVVHLTNGRSIIVHQSYTSSPSAPISRAPCTALSNFVTPYSFGCSHPALTFARRALLADKELAIFSPFDFEALDRLLARNFSIAVSPSAWPEYRRIFEDGLLWSPEECRRDRFVCPNQGRFFGDKGSMVGYFDPLGADEERCMKNNVAPFGPMVIWRMMTTFECDDGCDYLDEALDHGVASIPVLFRKDEFGELRDCISDGRTRTSPLYRYLKRGRSFSV</sequence>
<comment type="caution">
    <text evidence="1">The sequence shown here is derived from an EMBL/GenBank/DDBJ whole genome shotgun (WGS) entry which is preliminary data.</text>
</comment>
<dbReference type="Proteomes" id="UP000230002">
    <property type="component" value="Unassembled WGS sequence"/>
</dbReference>
<evidence type="ECO:0000313" key="2">
    <source>
        <dbReference type="Proteomes" id="UP000230002"/>
    </source>
</evidence>
<dbReference type="EMBL" id="AYKW01000045">
    <property type="protein sequence ID" value="PIL26236.1"/>
    <property type="molecule type" value="Genomic_DNA"/>
</dbReference>
<reference evidence="1 2" key="1">
    <citation type="journal article" date="2015" name="Sci. Rep.">
        <title>Chromosome-level genome map provides insights into diverse defense mechanisms in the medicinal fungus Ganoderma sinense.</title>
        <authorList>
            <person name="Zhu Y."/>
            <person name="Xu J."/>
            <person name="Sun C."/>
            <person name="Zhou S."/>
            <person name="Xu H."/>
            <person name="Nelson D.R."/>
            <person name="Qian J."/>
            <person name="Song J."/>
            <person name="Luo H."/>
            <person name="Xiang L."/>
            <person name="Li Y."/>
            <person name="Xu Z."/>
            <person name="Ji A."/>
            <person name="Wang L."/>
            <person name="Lu S."/>
            <person name="Hayward A."/>
            <person name="Sun W."/>
            <person name="Li X."/>
            <person name="Schwartz D.C."/>
            <person name="Wang Y."/>
            <person name="Chen S."/>
        </authorList>
    </citation>
    <scope>NUCLEOTIDE SEQUENCE [LARGE SCALE GENOMIC DNA]</scope>
    <source>
        <strain evidence="1 2">ZZ0214-1</strain>
    </source>
</reference>
<protein>
    <submittedName>
        <fullName evidence="1">Uncharacterized protein</fullName>
    </submittedName>
</protein>
<dbReference type="OrthoDB" id="2758611at2759"/>
<gene>
    <name evidence="1" type="ORF">GSI_11991</name>
</gene>
<proteinExistence type="predicted"/>
<keyword evidence="2" id="KW-1185">Reference proteome</keyword>
<dbReference type="AlphaFoldDB" id="A0A2G8RXJ5"/>